<evidence type="ECO:0000313" key="1">
    <source>
        <dbReference type="EMBL" id="TDL26809.1"/>
    </source>
</evidence>
<reference evidence="1 2" key="1">
    <citation type="submission" date="2018-06" db="EMBL/GenBank/DDBJ databases">
        <title>A transcriptomic atlas of mushroom development highlights an independent origin of complex multicellularity.</title>
        <authorList>
            <consortium name="DOE Joint Genome Institute"/>
            <person name="Krizsan K."/>
            <person name="Almasi E."/>
            <person name="Merenyi Z."/>
            <person name="Sahu N."/>
            <person name="Viragh M."/>
            <person name="Koszo T."/>
            <person name="Mondo S."/>
            <person name="Kiss B."/>
            <person name="Balint B."/>
            <person name="Kues U."/>
            <person name="Barry K."/>
            <person name="Hegedus J.C."/>
            <person name="Henrissat B."/>
            <person name="Johnson J."/>
            <person name="Lipzen A."/>
            <person name="Ohm R."/>
            <person name="Nagy I."/>
            <person name="Pangilinan J."/>
            <person name="Yan J."/>
            <person name="Xiong Y."/>
            <person name="Grigoriev I.V."/>
            <person name="Hibbett D.S."/>
            <person name="Nagy L.G."/>
        </authorList>
    </citation>
    <scope>NUCLEOTIDE SEQUENCE [LARGE SCALE GENOMIC DNA]</scope>
    <source>
        <strain evidence="1 2">SZMC22713</strain>
    </source>
</reference>
<protein>
    <submittedName>
        <fullName evidence="1">Uncharacterized protein</fullName>
    </submittedName>
</protein>
<dbReference type="VEuPathDB" id="FungiDB:BD410DRAFT_470548"/>
<dbReference type="Proteomes" id="UP000294933">
    <property type="component" value="Unassembled WGS sequence"/>
</dbReference>
<evidence type="ECO:0000313" key="2">
    <source>
        <dbReference type="Proteomes" id="UP000294933"/>
    </source>
</evidence>
<accession>A0A4Y7QJ04</accession>
<organism evidence="1 2">
    <name type="scientific">Rickenella mellea</name>
    <dbReference type="NCBI Taxonomy" id="50990"/>
    <lineage>
        <taxon>Eukaryota</taxon>
        <taxon>Fungi</taxon>
        <taxon>Dikarya</taxon>
        <taxon>Basidiomycota</taxon>
        <taxon>Agaricomycotina</taxon>
        <taxon>Agaricomycetes</taxon>
        <taxon>Hymenochaetales</taxon>
        <taxon>Rickenellaceae</taxon>
        <taxon>Rickenella</taxon>
    </lineage>
</organism>
<name>A0A4Y7QJ04_9AGAM</name>
<dbReference type="AlphaFoldDB" id="A0A4Y7QJ04"/>
<dbReference type="EMBL" id="ML170160">
    <property type="protein sequence ID" value="TDL26809.1"/>
    <property type="molecule type" value="Genomic_DNA"/>
</dbReference>
<sequence length="166" mass="17762">MSCSYLAEDKYGVSSFPSQGTGSSYILELPPTGSSMGTNAKGFVVDGNITLWIVATVIAPSPPRGGVTVDRRCGLVGPTSALFCFDVYCVGLAHDRSRTPDCRLEALANASWKSSCSTNSPKEWLGEMLCLPHSKRVSREVDSRLSVLALSKLRGSLLLAKCLEQT</sequence>
<gene>
    <name evidence="1" type="ORF">BD410DRAFT_470548</name>
</gene>
<keyword evidence="2" id="KW-1185">Reference proteome</keyword>
<proteinExistence type="predicted"/>